<organism evidence="1 2">
    <name type="scientific">Scleroderma citrinum Foug A</name>
    <dbReference type="NCBI Taxonomy" id="1036808"/>
    <lineage>
        <taxon>Eukaryota</taxon>
        <taxon>Fungi</taxon>
        <taxon>Dikarya</taxon>
        <taxon>Basidiomycota</taxon>
        <taxon>Agaricomycotina</taxon>
        <taxon>Agaricomycetes</taxon>
        <taxon>Agaricomycetidae</taxon>
        <taxon>Boletales</taxon>
        <taxon>Sclerodermatineae</taxon>
        <taxon>Sclerodermataceae</taxon>
        <taxon>Scleroderma</taxon>
    </lineage>
</organism>
<evidence type="ECO:0000313" key="2">
    <source>
        <dbReference type="Proteomes" id="UP000053989"/>
    </source>
</evidence>
<protein>
    <recommendedName>
        <fullName evidence="3">Retrotransposon gag domain-containing protein</fullName>
    </recommendedName>
</protein>
<dbReference type="InParanoid" id="A0A0C3ESX0"/>
<reference evidence="1 2" key="1">
    <citation type="submission" date="2014-04" db="EMBL/GenBank/DDBJ databases">
        <authorList>
            <consortium name="DOE Joint Genome Institute"/>
            <person name="Kuo A."/>
            <person name="Kohler A."/>
            <person name="Nagy L.G."/>
            <person name="Floudas D."/>
            <person name="Copeland A."/>
            <person name="Barry K.W."/>
            <person name="Cichocki N."/>
            <person name="Veneault-Fourrey C."/>
            <person name="LaButti K."/>
            <person name="Lindquist E.A."/>
            <person name="Lipzen A."/>
            <person name="Lundell T."/>
            <person name="Morin E."/>
            <person name="Murat C."/>
            <person name="Sun H."/>
            <person name="Tunlid A."/>
            <person name="Henrissat B."/>
            <person name="Grigoriev I.V."/>
            <person name="Hibbett D.S."/>
            <person name="Martin F."/>
            <person name="Nordberg H.P."/>
            <person name="Cantor M.N."/>
            <person name="Hua S.X."/>
        </authorList>
    </citation>
    <scope>NUCLEOTIDE SEQUENCE [LARGE SCALE GENOMIC DNA]</scope>
    <source>
        <strain evidence="1 2">Foug A</strain>
    </source>
</reference>
<keyword evidence="2" id="KW-1185">Reference proteome</keyword>
<gene>
    <name evidence="1" type="ORF">SCLCIDRAFT_18892</name>
</gene>
<dbReference type="OrthoDB" id="3269984at2759"/>
<accession>A0A0C3ESX0</accession>
<proteinExistence type="predicted"/>
<dbReference type="EMBL" id="KN822004">
    <property type="protein sequence ID" value="KIM70936.1"/>
    <property type="molecule type" value="Genomic_DNA"/>
</dbReference>
<evidence type="ECO:0000313" key="1">
    <source>
        <dbReference type="EMBL" id="KIM70936.1"/>
    </source>
</evidence>
<name>A0A0C3ESX0_9AGAM</name>
<dbReference type="AlphaFoldDB" id="A0A0C3ESX0"/>
<reference evidence="2" key="2">
    <citation type="submission" date="2015-01" db="EMBL/GenBank/DDBJ databases">
        <title>Evolutionary Origins and Diversification of the Mycorrhizal Mutualists.</title>
        <authorList>
            <consortium name="DOE Joint Genome Institute"/>
            <consortium name="Mycorrhizal Genomics Consortium"/>
            <person name="Kohler A."/>
            <person name="Kuo A."/>
            <person name="Nagy L.G."/>
            <person name="Floudas D."/>
            <person name="Copeland A."/>
            <person name="Barry K.W."/>
            <person name="Cichocki N."/>
            <person name="Veneault-Fourrey C."/>
            <person name="LaButti K."/>
            <person name="Lindquist E.A."/>
            <person name="Lipzen A."/>
            <person name="Lundell T."/>
            <person name="Morin E."/>
            <person name="Murat C."/>
            <person name="Riley R."/>
            <person name="Ohm R."/>
            <person name="Sun H."/>
            <person name="Tunlid A."/>
            <person name="Henrissat B."/>
            <person name="Grigoriev I.V."/>
            <person name="Hibbett D.S."/>
            <person name="Martin F."/>
        </authorList>
    </citation>
    <scope>NUCLEOTIDE SEQUENCE [LARGE SCALE GENOMIC DNA]</scope>
    <source>
        <strain evidence="2">Foug A</strain>
    </source>
</reference>
<dbReference type="STRING" id="1036808.A0A0C3ESX0"/>
<evidence type="ECO:0008006" key="3">
    <source>
        <dbReference type="Google" id="ProtNLM"/>
    </source>
</evidence>
<dbReference type="Proteomes" id="UP000053989">
    <property type="component" value="Unassembled WGS sequence"/>
</dbReference>
<dbReference type="HOGENOM" id="CLU_105139_0_0_1"/>
<sequence>MSPPKPGKYGGQDVIEKCNDWLTQLLKYFRTFKVTGYGCDKDHILYTGLYLEDIAAEWYNQEVKLPNRCINYWSFEDLICGLFKRFIHNDTAQQAMTNYDRTCYSTEKGVLAFFNNMKWHTHCMVEPPDDYSFRRKFIGGLPHSIVRTVLEA</sequence>